<gene>
    <name evidence="2" type="ORF">P171DRAFT_440272</name>
</gene>
<evidence type="ECO:0000256" key="1">
    <source>
        <dbReference type="SAM" id="Phobius"/>
    </source>
</evidence>
<sequence>MPRQGWSAKSRRQKADTAHRIRDDVQCLSNALESSRSFKSTTMRMIEEEETLLPGEKLEREQVQPFSVRRTIISILFAAYFVALHVALLISLLGHSSIYTAPTTRYTSIARKKCDERCACDKFHILHSIFRST</sequence>
<reference evidence="2" key="1">
    <citation type="journal article" date="2020" name="Stud. Mycol.">
        <title>101 Dothideomycetes genomes: a test case for predicting lifestyles and emergence of pathogens.</title>
        <authorList>
            <person name="Haridas S."/>
            <person name="Albert R."/>
            <person name="Binder M."/>
            <person name="Bloem J."/>
            <person name="Labutti K."/>
            <person name="Salamov A."/>
            <person name="Andreopoulos B."/>
            <person name="Baker S."/>
            <person name="Barry K."/>
            <person name="Bills G."/>
            <person name="Bluhm B."/>
            <person name="Cannon C."/>
            <person name="Castanera R."/>
            <person name="Culley D."/>
            <person name="Daum C."/>
            <person name="Ezra D."/>
            <person name="Gonzalez J."/>
            <person name="Henrissat B."/>
            <person name="Kuo A."/>
            <person name="Liang C."/>
            <person name="Lipzen A."/>
            <person name="Lutzoni F."/>
            <person name="Magnuson J."/>
            <person name="Mondo S."/>
            <person name="Nolan M."/>
            <person name="Ohm R."/>
            <person name="Pangilinan J."/>
            <person name="Park H.-J."/>
            <person name="Ramirez L."/>
            <person name="Alfaro M."/>
            <person name="Sun H."/>
            <person name="Tritt A."/>
            <person name="Yoshinaga Y."/>
            <person name="Zwiers L.-H."/>
            <person name="Turgeon B."/>
            <person name="Goodwin S."/>
            <person name="Spatafora J."/>
            <person name="Crous P."/>
            <person name="Grigoriev I."/>
        </authorList>
    </citation>
    <scope>NUCLEOTIDE SEQUENCE</scope>
    <source>
        <strain evidence="2">CBS 690.94</strain>
    </source>
</reference>
<evidence type="ECO:0008006" key="4">
    <source>
        <dbReference type="Google" id="ProtNLM"/>
    </source>
</evidence>
<keyword evidence="3" id="KW-1185">Reference proteome</keyword>
<evidence type="ECO:0000313" key="3">
    <source>
        <dbReference type="Proteomes" id="UP000799764"/>
    </source>
</evidence>
<dbReference type="Proteomes" id="UP000799764">
    <property type="component" value="Unassembled WGS sequence"/>
</dbReference>
<keyword evidence="1" id="KW-0812">Transmembrane</keyword>
<feature type="transmembrane region" description="Helical" evidence="1">
    <location>
        <begin position="72"/>
        <end position="94"/>
    </location>
</feature>
<keyword evidence="1" id="KW-0472">Membrane</keyword>
<comment type="caution">
    <text evidence="2">The sequence shown here is derived from an EMBL/GenBank/DDBJ whole genome shotgun (WGS) entry which is preliminary data.</text>
</comment>
<dbReference type="EMBL" id="MU001494">
    <property type="protein sequence ID" value="KAF2449822.1"/>
    <property type="molecule type" value="Genomic_DNA"/>
</dbReference>
<name>A0A9P4PTC4_9PLEO</name>
<accession>A0A9P4PTC4</accession>
<evidence type="ECO:0000313" key="2">
    <source>
        <dbReference type="EMBL" id="KAF2449822.1"/>
    </source>
</evidence>
<organism evidence="2 3">
    <name type="scientific">Karstenula rhodostoma CBS 690.94</name>
    <dbReference type="NCBI Taxonomy" id="1392251"/>
    <lineage>
        <taxon>Eukaryota</taxon>
        <taxon>Fungi</taxon>
        <taxon>Dikarya</taxon>
        <taxon>Ascomycota</taxon>
        <taxon>Pezizomycotina</taxon>
        <taxon>Dothideomycetes</taxon>
        <taxon>Pleosporomycetidae</taxon>
        <taxon>Pleosporales</taxon>
        <taxon>Massarineae</taxon>
        <taxon>Didymosphaeriaceae</taxon>
        <taxon>Karstenula</taxon>
    </lineage>
</organism>
<proteinExistence type="predicted"/>
<protein>
    <recommendedName>
        <fullName evidence="4">Transmembrane protein</fullName>
    </recommendedName>
</protein>
<keyword evidence="1" id="KW-1133">Transmembrane helix</keyword>
<dbReference type="AlphaFoldDB" id="A0A9P4PTC4"/>